<dbReference type="Gene3D" id="1.20.5.370">
    <property type="match status" value="1"/>
</dbReference>
<dbReference type="AlphaFoldDB" id="A0A8H3X1F3"/>
<evidence type="ECO:0008006" key="8">
    <source>
        <dbReference type="Google" id="ProtNLM"/>
    </source>
</evidence>
<dbReference type="OrthoDB" id="2377911at2759"/>
<dbReference type="InterPro" id="IPR014751">
    <property type="entry name" value="XRCC4-like_C"/>
</dbReference>
<keyword evidence="7" id="KW-1185">Reference proteome</keyword>
<reference evidence="6 7" key="1">
    <citation type="journal article" date="2019" name="Environ. Microbiol.">
        <title>At the nexus of three kingdoms: the genome of the mycorrhizal fungus Gigaspora margarita provides insights into plant, endobacterial and fungal interactions.</title>
        <authorList>
            <person name="Venice F."/>
            <person name="Ghignone S."/>
            <person name="Salvioli di Fossalunga A."/>
            <person name="Amselem J."/>
            <person name="Novero M."/>
            <person name="Xianan X."/>
            <person name="Sedzielewska Toro K."/>
            <person name="Morin E."/>
            <person name="Lipzen A."/>
            <person name="Grigoriev I.V."/>
            <person name="Henrissat B."/>
            <person name="Martin F.M."/>
            <person name="Bonfante P."/>
        </authorList>
    </citation>
    <scope>NUCLEOTIDE SEQUENCE [LARGE SCALE GENOMIC DNA]</scope>
    <source>
        <strain evidence="6 7">BEG34</strain>
    </source>
</reference>
<evidence type="ECO:0000313" key="6">
    <source>
        <dbReference type="EMBL" id="KAF0398163.1"/>
    </source>
</evidence>
<dbReference type="GO" id="GO:0003677">
    <property type="term" value="F:DNA binding"/>
    <property type="evidence" value="ECO:0007669"/>
    <property type="project" value="InterPro"/>
</dbReference>
<dbReference type="GO" id="GO:0005958">
    <property type="term" value="C:DNA-dependent protein kinase-DNA ligase 4 complex"/>
    <property type="evidence" value="ECO:0007669"/>
    <property type="project" value="TreeGrafter"/>
</dbReference>
<dbReference type="PANTHER" id="PTHR28559">
    <property type="entry name" value="DNA REPAIR PROTEIN XRCC4"/>
    <property type="match status" value="1"/>
</dbReference>
<name>A0A8H3X1F3_GIGMA</name>
<comment type="caution">
    <text evidence="6">The sequence shown here is derived from an EMBL/GenBank/DDBJ whole genome shotgun (WGS) entry which is preliminary data.</text>
</comment>
<dbReference type="Proteomes" id="UP000439903">
    <property type="component" value="Unassembled WGS sequence"/>
</dbReference>
<sequence>MCTFIKIMTTQSDRTVSCFRVASNDDKLFYVRTLWQINPLLNLSAPDEKAVCELTITDCKSFWTTTLTISDLKQTKPSGIPDVSKFCGATQASLSGQEEYESYKLSCRVSVSEKYARFAWRWSIPSSSNAPTVQFNIGNATLSSVSQFENVKMWQEWMDFFINERKQFMTKSTAIETRLSELTTIRGKMQEKIEIMVAEKVNHETILMEKFKQVLNAKKKKIKKLTKALNTSGKIVLSQPIHSSELSDDEFTDEIDPNSNVGNEETEASRSKKPRLDYNAEQTASTIDDDNKQSDESLLTKTFRGTVIKSRRMGKKPATASKNTTSIDQFLDPRKNPNIIPSQDLLQEAGNDSDSANDLLSKM</sequence>
<comment type="subcellular location">
    <subcellularLocation>
        <location evidence="1">Nucleus</location>
    </subcellularLocation>
</comment>
<feature type="region of interest" description="Disordered" evidence="5">
    <location>
        <begin position="246"/>
        <end position="363"/>
    </location>
</feature>
<proteinExistence type="predicted"/>
<feature type="compositionally biased region" description="Polar residues" evidence="5">
    <location>
        <begin position="339"/>
        <end position="363"/>
    </location>
</feature>
<dbReference type="SUPFAM" id="SSF58022">
    <property type="entry name" value="XRCC4, C-terminal oligomerization domain"/>
    <property type="match status" value="1"/>
</dbReference>
<keyword evidence="3" id="KW-0234">DNA repair</keyword>
<evidence type="ECO:0000256" key="2">
    <source>
        <dbReference type="ARBA" id="ARBA00022763"/>
    </source>
</evidence>
<evidence type="ECO:0000256" key="3">
    <source>
        <dbReference type="ARBA" id="ARBA00023204"/>
    </source>
</evidence>
<gene>
    <name evidence="6" type="ORF">F8M41_009875</name>
</gene>
<dbReference type="GO" id="GO:0006303">
    <property type="term" value="P:double-strand break repair via nonhomologous end joining"/>
    <property type="evidence" value="ECO:0007669"/>
    <property type="project" value="TreeGrafter"/>
</dbReference>
<dbReference type="InterPro" id="IPR038051">
    <property type="entry name" value="XRCC4-like_N_sf"/>
</dbReference>
<dbReference type="GO" id="GO:0032807">
    <property type="term" value="C:DNA ligase IV complex"/>
    <property type="evidence" value="ECO:0007669"/>
    <property type="project" value="TreeGrafter"/>
</dbReference>
<keyword evidence="2" id="KW-0227">DNA damage</keyword>
<evidence type="ECO:0000256" key="1">
    <source>
        <dbReference type="ARBA" id="ARBA00004123"/>
    </source>
</evidence>
<evidence type="ECO:0000256" key="4">
    <source>
        <dbReference type="ARBA" id="ARBA00023242"/>
    </source>
</evidence>
<dbReference type="PANTHER" id="PTHR28559:SF1">
    <property type="entry name" value="DNA REPAIR PROTEIN XRCC4"/>
    <property type="match status" value="1"/>
</dbReference>
<feature type="compositionally biased region" description="Acidic residues" evidence="5">
    <location>
        <begin position="246"/>
        <end position="256"/>
    </location>
</feature>
<protein>
    <recommendedName>
        <fullName evidence="8">DNA repair protein XRCC4</fullName>
    </recommendedName>
</protein>
<feature type="compositionally biased region" description="Basic and acidic residues" evidence="5">
    <location>
        <begin position="267"/>
        <end position="278"/>
    </location>
</feature>
<dbReference type="EMBL" id="WTPW01002085">
    <property type="protein sequence ID" value="KAF0398163.1"/>
    <property type="molecule type" value="Genomic_DNA"/>
</dbReference>
<organism evidence="6 7">
    <name type="scientific">Gigaspora margarita</name>
    <dbReference type="NCBI Taxonomy" id="4874"/>
    <lineage>
        <taxon>Eukaryota</taxon>
        <taxon>Fungi</taxon>
        <taxon>Fungi incertae sedis</taxon>
        <taxon>Mucoromycota</taxon>
        <taxon>Glomeromycotina</taxon>
        <taxon>Glomeromycetes</taxon>
        <taxon>Diversisporales</taxon>
        <taxon>Gigasporaceae</taxon>
        <taxon>Gigaspora</taxon>
    </lineage>
</organism>
<evidence type="ECO:0000256" key="5">
    <source>
        <dbReference type="SAM" id="MobiDB-lite"/>
    </source>
</evidence>
<keyword evidence="4" id="KW-0539">Nucleus</keyword>
<accession>A0A8H3X1F3</accession>
<dbReference type="GO" id="GO:0010165">
    <property type="term" value="P:response to X-ray"/>
    <property type="evidence" value="ECO:0007669"/>
    <property type="project" value="TreeGrafter"/>
</dbReference>
<dbReference type="GO" id="GO:0006310">
    <property type="term" value="P:DNA recombination"/>
    <property type="evidence" value="ECO:0007669"/>
    <property type="project" value="InterPro"/>
</dbReference>
<evidence type="ECO:0000313" key="7">
    <source>
        <dbReference type="Proteomes" id="UP000439903"/>
    </source>
</evidence>
<dbReference type="InterPro" id="IPR010585">
    <property type="entry name" value="DNA_repair_prot_XRCC4"/>
</dbReference>
<dbReference type="Gene3D" id="2.170.210.10">
    <property type="entry name" value="DNA double-strand break repair and VJ recombination XRCC4, N-terminal"/>
    <property type="match status" value="1"/>
</dbReference>